<organism evidence="3 4">
    <name type="scientific">Nepenthes gracilis</name>
    <name type="common">Slender pitcher plant</name>
    <dbReference type="NCBI Taxonomy" id="150966"/>
    <lineage>
        <taxon>Eukaryota</taxon>
        <taxon>Viridiplantae</taxon>
        <taxon>Streptophyta</taxon>
        <taxon>Embryophyta</taxon>
        <taxon>Tracheophyta</taxon>
        <taxon>Spermatophyta</taxon>
        <taxon>Magnoliopsida</taxon>
        <taxon>eudicotyledons</taxon>
        <taxon>Gunneridae</taxon>
        <taxon>Pentapetalae</taxon>
        <taxon>Caryophyllales</taxon>
        <taxon>Nepenthaceae</taxon>
        <taxon>Nepenthes</taxon>
    </lineage>
</organism>
<comment type="caution">
    <text evidence="3">The sequence shown here is derived from an EMBL/GenBank/DDBJ whole genome shotgun (WGS) entry which is preliminary data.</text>
</comment>
<dbReference type="EMBL" id="BSYO01000020">
    <property type="protein sequence ID" value="GMH19207.1"/>
    <property type="molecule type" value="Genomic_DNA"/>
</dbReference>
<dbReference type="Proteomes" id="UP001279734">
    <property type="component" value="Unassembled WGS sequence"/>
</dbReference>
<keyword evidence="1" id="KW-1133">Transmembrane helix</keyword>
<evidence type="ECO:0000313" key="3">
    <source>
        <dbReference type="EMBL" id="GMH19207.1"/>
    </source>
</evidence>
<keyword evidence="2" id="KW-0732">Signal</keyword>
<dbReference type="AlphaFoldDB" id="A0AAD3SY70"/>
<keyword evidence="1" id="KW-0472">Membrane</keyword>
<keyword evidence="4" id="KW-1185">Reference proteome</keyword>
<feature type="chain" id="PRO_5041962499" evidence="2">
    <location>
        <begin position="29"/>
        <end position="184"/>
    </location>
</feature>
<evidence type="ECO:0000256" key="2">
    <source>
        <dbReference type="SAM" id="SignalP"/>
    </source>
</evidence>
<feature type="signal peptide" evidence="2">
    <location>
        <begin position="1"/>
        <end position="28"/>
    </location>
</feature>
<sequence>MGCLLTWTKWFFWALWLLRSQAPGPVGGRFSPPLSDRRVKDVDYNQFSSEQDGTWKQAKSRRRNGDLSRIDILLLKFAAVFLGLAFAHGGLSAQSCFESYQNPVCYSLGLFLEVVCFVLPYLLKLVFLDEFSCKVAICDGVAAGWMSCIECRFMIAPGSEMAILTEMLRHVAGFDQDACYLTCI</sequence>
<protein>
    <submittedName>
        <fullName evidence="3">Uncharacterized protein</fullName>
    </submittedName>
</protein>
<name>A0AAD3SY70_NEPGR</name>
<feature type="transmembrane region" description="Helical" evidence="1">
    <location>
        <begin position="103"/>
        <end position="123"/>
    </location>
</feature>
<feature type="transmembrane region" description="Helical" evidence="1">
    <location>
        <begin position="72"/>
        <end position="91"/>
    </location>
</feature>
<gene>
    <name evidence="3" type="ORF">Nepgr_021048</name>
</gene>
<proteinExistence type="predicted"/>
<evidence type="ECO:0000313" key="4">
    <source>
        <dbReference type="Proteomes" id="UP001279734"/>
    </source>
</evidence>
<reference evidence="3" key="1">
    <citation type="submission" date="2023-05" db="EMBL/GenBank/DDBJ databases">
        <title>Nepenthes gracilis genome sequencing.</title>
        <authorList>
            <person name="Fukushima K."/>
        </authorList>
    </citation>
    <scope>NUCLEOTIDE SEQUENCE</scope>
    <source>
        <strain evidence="3">SING2019-196</strain>
    </source>
</reference>
<keyword evidence="1" id="KW-0812">Transmembrane</keyword>
<evidence type="ECO:0000256" key="1">
    <source>
        <dbReference type="SAM" id="Phobius"/>
    </source>
</evidence>
<accession>A0AAD3SY70</accession>